<feature type="domain" description="Sphingomyelin phosphodiesterase C-terminal" evidence="10">
    <location>
        <begin position="307"/>
        <end position="441"/>
    </location>
</feature>
<keyword evidence="4" id="KW-0378">Hydrolase</keyword>
<reference evidence="11" key="1">
    <citation type="submission" date="2019-11" db="UniProtKB">
        <authorList>
            <consortium name="WormBaseParasite"/>
        </authorList>
    </citation>
    <scope>IDENTIFICATION</scope>
</reference>
<evidence type="ECO:0000256" key="4">
    <source>
        <dbReference type="ARBA" id="ARBA00022801"/>
    </source>
</evidence>
<dbReference type="SUPFAM" id="SSF56300">
    <property type="entry name" value="Metallo-dependent phosphatases"/>
    <property type="match status" value="1"/>
</dbReference>
<proteinExistence type="inferred from homology"/>
<dbReference type="WBParaSite" id="MCU_006898-RB">
    <property type="protein sequence ID" value="MCU_006898-RB"/>
    <property type="gene ID" value="MCU_006898"/>
</dbReference>
<evidence type="ECO:0000313" key="11">
    <source>
        <dbReference type="WBParaSite" id="MCU_006898-RB"/>
    </source>
</evidence>
<evidence type="ECO:0000256" key="5">
    <source>
        <dbReference type="ARBA" id="ARBA00023180"/>
    </source>
</evidence>
<keyword evidence="3" id="KW-0964">Secreted</keyword>
<feature type="chain" id="PRO_5024275626" evidence="8">
    <location>
        <begin position="20"/>
        <end position="654"/>
    </location>
</feature>
<evidence type="ECO:0000256" key="3">
    <source>
        <dbReference type="ARBA" id="ARBA00022525"/>
    </source>
</evidence>
<keyword evidence="7" id="KW-0812">Transmembrane</keyword>
<evidence type="ECO:0000256" key="7">
    <source>
        <dbReference type="SAM" id="Phobius"/>
    </source>
</evidence>
<dbReference type="Gene3D" id="3.60.21.10">
    <property type="match status" value="1"/>
</dbReference>
<evidence type="ECO:0000256" key="6">
    <source>
        <dbReference type="SAM" id="MobiDB-lite"/>
    </source>
</evidence>
<dbReference type="GO" id="GO:0016787">
    <property type="term" value="F:hydrolase activity"/>
    <property type="evidence" value="ECO:0007669"/>
    <property type="project" value="UniProtKB-KW"/>
</dbReference>
<dbReference type="PANTHER" id="PTHR10340:SF57">
    <property type="entry name" value="METALLOPHOS DOMAIN-CONTAINING PROTEIN"/>
    <property type="match status" value="1"/>
</dbReference>
<evidence type="ECO:0000259" key="9">
    <source>
        <dbReference type="Pfam" id="PF00149"/>
    </source>
</evidence>
<evidence type="ECO:0000256" key="1">
    <source>
        <dbReference type="ARBA" id="ARBA00004613"/>
    </source>
</evidence>
<comment type="similarity">
    <text evidence="2">Belongs to the acid sphingomyelinase family.</text>
</comment>
<keyword evidence="5" id="KW-0325">Glycoprotein</keyword>
<dbReference type="InterPro" id="IPR029052">
    <property type="entry name" value="Metallo-depent_PP-like"/>
</dbReference>
<feature type="signal peptide" evidence="8">
    <location>
        <begin position="1"/>
        <end position="19"/>
    </location>
</feature>
<dbReference type="PANTHER" id="PTHR10340">
    <property type="entry name" value="SPHINGOMYELIN PHOSPHODIESTERASE"/>
    <property type="match status" value="1"/>
</dbReference>
<evidence type="ECO:0000259" key="10">
    <source>
        <dbReference type="Pfam" id="PF19272"/>
    </source>
</evidence>
<evidence type="ECO:0000256" key="8">
    <source>
        <dbReference type="SAM" id="SignalP"/>
    </source>
</evidence>
<feature type="transmembrane region" description="Helical" evidence="7">
    <location>
        <begin position="465"/>
        <end position="488"/>
    </location>
</feature>
<feature type="region of interest" description="Disordered" evidence="6">
    <location>
        <begin position="540"/>
        <end position="580"/>
    </location>
</feature>
<feature type="domain" description="Calcineurin-like phosphoesterase" evidence="9">
    <location>
        <begin position="29"/>
        <end position="292"/>
    </location>
</feature>
<evidence type="ECO:0000256" key="2">
    <source>
        <dbReference type="ARBA" id="ARBA00008234"/>
    </source>
</evidence>
<keyword evidence="8" id="KW-0732">Signal</keyword>
<keyword evidence="7" id="KW-0472">Membrane</keyword>
<organism evidence="11">
    <name type="scientific">Mesocestoides corti</name>
    <name type="common">Flatworm</name>
    <dbReference type="NCBI Taxonomy" id="53468"/>
    <lineage>
        <taxon>Eukaryota</taxon>
        <taxon>Metazoa</taxon>
        <taxon>Spiralia</taxon>
        <taxon>Lophotrochozoa</taxon>
        <taxon>Platyhelminthes</taxon>
        <taxon>Cestoda</taxon>
        <taxon>Eucestoda</taxon>
        <taxon>Cyclophyllidea</taxon>
        <taxon>Mesocestoididae</taxon>
        <taxon>Mesocestoides</taxon>
    </lineage>
</organism>
<comment type="subcellular location">
    <subcellularLocation>
        <location evidence="1">Secreted</location>
    </subcellularLocation>
</comment>
<dbReference type="InterPro" id="IPR004843">
    <property type="entry name" value="Calcineurin-like_PHP"/>
</dbReference>
<name>A0A5K3FBP9_MESCO</name>
<dbReference type="Pfam" id="PF00149">
    <property type="entry name" value="Metallophos"/>
    <property type="match status" value="1"/>
</dbReference>
<feature type="compositionally biased region" description="Acidic residues" evidence="6">
    <location>
        <begin position="545"/>
        <end position="571"/>
    </location>
</feature>
<dbReference type="Pfam" id="PF19272">
    <property type="entry name" value="ASMase_C"/>
    <property type="match status" value="1"/>
</dbReference>
<keyword evidence="7" id="KW-1133">Transmembrane helix</keyword>
<dbReference type="AlphaFoldDB" id="A0A5K3FBP9"/>
<dbReference type="InterPro" id="IPR045473">
    <property type="entry name" value="ASM_C"/>
</dbReference>
<protein>
    <submittedName>
        <fullName evidence="11">Metallophos domain-containing protein</fullName>
    </submittedName>
</protein>
<accession>A0A5K3FBP9</accession>
<sequence length="654" mass="72706">MAFVIYMVLHMLIWKLSSGTPAGSYKVGHFWQLTDVHLDLDYERHGCSGDFGDCDCDSPRQLLVSALQATRKIAVAEPDFVVFSGDSTAHAIESETDFERAMKVVATSLKETFPSHRNIPVIPSLGNHDVFPESSMSVNEVDENRRRWCTRLGSDPELWADWVTGPKDADASRFSDGCFFSRLLRINSTANGTQKHLLVISLNGLLYSRRNSQADPNVTDPLGQFQWLLSKLQSARDEKQKAIIIMHFPLGAPENSPVQFRHMYDVYNERLIGILTDFADVISFGLFGHQHVDSFRVVFSKTGDPLLPLFYSPSVSPMYLNALGSFNPRIRFYNYTFGSATPRILDYQQFYVNISADQPSWRLEYAARQAYGLADLSPQSLAGLLARLGDDAAIWCSYWNHELGGQPHDSGPCPELHSKRHCRHLCTMRHLSYSVLDSCLELCSSKPHVVMITSARKTDSDSWNALPIVALVIITFLAILVGVVLLANRELCRKKRRRLAVSSGSTYLDHHLVTYHRRSVDIDLEKQDASLQNVSFDQQQLSAEAEGEAEEEEEEEAYDADESEEEAEVLEDLPASSTPSSRFSRFSLRIGGVGTGGLFGRSSALDGTSTADDDYYSVHSSLQRLCHSGGGGGSRGDVTADQAATTVNDAHQVV</sequence>
<dbReference type="GO" id="GO:0005576">
    <property type="term" value="C:extracellular region"/>
    <property type="evidence" value="ECO:0007669"/>
    <property type="project" value="UniProtKB-SubCell"/>
</dbReference>